<dbReference type="GeneID" id="3192599"/>
<evidence type="ECO:0000313" key="2">
    <source>
        <dbReference type="Proteomes" id="UP000002116"/>
    </source>
</evidence>
<proteinExistence type="predicted"/>
<dbReference type="KEGG" id="vg:3192599"/>
<dbReference type="EMBL" id="AF232233">
    <property type="protein sequence ID" value="AAQ13963.1"/>
    <property type="molecule type" value="Genomic_DNA"/>
</dbReference>
<keyword evidence="2" id="KW-1185">Reference proteome</keyword>
<dbReference type="Proteomes" id="UP000002116">
    <property type="component" value="Segment"/>
</dbReference>
<reference evidence="1 2" key="1">
    <citation type="journal article" date="2004" name="J. Bacteriol.">
        <title>Complete genomic sequence of bacteriophage B3, a Mu-like phage of Pseudomonas aeruginosa.</title>
        <authorList>
            <person name="Braid M.D."/>
            <person name="Silhavy J.L."/>
            <person name="Kitts C.L."/>
            <person name="Cano R.J."/>
            <person name="Howe M.M."/>
        </authorList>
    </citation>
    <scope>NUCLEOTIDE SEQUENCE</scope>
    <source>
        <strain evidence="1">ATCC15692-B1</strain>
    </source>
</reference>
<evidence type="ECO:0000313" key="1">
    <source>
        <dbReference type="EMBL" id="AAQ13963.1"/>
    </source>
</evidence>
<gene>
    <name evidence="1" type="ORF">B3ORF45</name>
</gene>
<name>Q5ZQX0_9CAUD</name>
<organism evidence="1 2">
    <name type="scientific">Pseudomonas phage B3</name>
    <dbReference type="NCBI Taxonomy" id="151599"/>
    <lineage>
        <taxon>Viruses</taxon>
        <taxon>Duplodnaviria</taxon>
        <taxon>Heunggongvirae</taxon>
        <taxon>Uroviricota</taxon>
        <taxon>Caudoviricetes</taxon>
        <taxon>Guarnerosvirinae</taxon>
        <taxon>Beetrevirus</taxon>
        <taxon>Beetrevirus B3</taxon>
    </lineage>
</organism>
<dbReference type="OrthoDB" id="29312at10239"/>
<sequence length="43" mass="5107">MLHEAEQRRQLKKREQAFITMNLAFAGGEEAKRHLKELQDLLK</sequence>
<protein>
    <submittedName>
        <fullName evidence="1">Uncharacterized protein</fullName>
    </submittedName>
</protein>
<dbReference type="RefSeq" id="YP_164082.1">
    <property type="nucleotide sequence ID" value="NC_006548.1"/>
</dbReference>
<accession>Q5ZQX0</accession>